<keyword evidence="3" id="KW-1185">Reference proteome</keyword>
<dbReference type="AlphaFoldDB" id="A0A364NSB0"/>
<evidence type="ECO:0000259" key="1">
    <source>
        <dbReference type="PROSITE" id="PS50112"/>
    </source>
</evidence>
<dbReference type="GO" id="GO:0006355">
    <property type="term" value="P:regulation of DNA-templated transcription"/>
    <property type="evidence" value="ECO:0007669"/>
    <property type="project" value="InterPro"/>
</dbReference>
<dbReference type="RefSeq" id="WP_112147512.1">
    <property type="nucleotide sequence ID" value="NZ_PGTO01000051.1"/>
</dbReference>
<dbReference type="InterPro" id="IPR000014">
    <property type="entry name" value="PAS"/>
</dbReference>
<dbReference type="EMBL" id="PGTO01000051">
    <property type="protein sequence ID" value="RAU19978.1"/>
    <property type="molecule type" value="Genomic_DNA"/>
</dbReference>
<dbReference type="Proteomes" id="UP000251075">
    <property type="component" value="Unassembled WGS sequence"/>
</dbReference>
<sequence length="193" mass="21623">MRISTFHGTPTDAATTAFRHTATNRQHLTGRERHLESGTVIVSKTDVKGVITYVNSAFLEISGYDEHEVLGAPHSILRHPHMPRSVFKLLWDTIRSGEEVFAYVNNRARNGDHYWVFAHVTPTVNRTGEIVGFHSNRRAPSPSAIEIITPLYESIAKVEISGSRTDAAERGLEYLTSHMSKIGLSYSEFLFSI</sequence>
<dbReference type="PROSITE" id="PS50112">
    <property type="entry name" value="PAS"/>
    <property type="match status" value="1"/>
</dbReference>
<gene>
    <name evidence="2" type="ORF">CU669_20870</name>
</gene>
<accession>A0A364NSB0</accession>
<dbReference type="Gene3D" id="3.30.450.20">
    <property type="entry name" value="PAS domain"/>
    <property type="match status" value="1"/>
</dbReference>
<organism evidence="2 3">
    <name type="scientific">Paramagnetospirillum kuznetsovii</name>
    <dbReference type="NCBI Taxonomy" id="2053833"/>
    <lineage>
        <taxon>Bacteria</taxon>
        <taxon>Pseudomonadati</taxon>
        <taxon>Pseudomonadota</taxon>
        <taxon>Alphaproteobacteria</taxon>
        <taxon>Rhodospirillales</taxon>
        <taxon>Magnetospirillaceae</taxon>
        <taxon>Paramagnetospirillum</taxon>
    </lineage>
</organism>
<dbReference type="CDD" id="cd00130">
    <property type="entry name" value="PAS"/>
    <property type="match status" value="1"/>
</dbReference>
<evidence type="ECO:0000313" key="3">
    <source>
        <dbReference type="Proteomes" id="UP000251075"/>
    </source>
</evidence>
<dbReference type="InterPro" id="IPR035965">
    <property type="entry name" value="PAS-like_dom_sf"/>
</dbReference>
<protein>
    <recommendedName>
        <fullName evidence="1">PAS domain-containing protein</fullName>
    </recommendedName>
</protein>
<proteinExistence type="predicted"/>
<dbReference type="OrthoDB" id="266313at2"/>
<name>A0A364NSB0_9PROT</name>
<dbReference type="InterPro" id="IPR013767">
    <property type="entry name" value="PAS_fold"/>
</dbReference>
<comment type="caution">
    <text evidence="2">The sequence shown here is derived from an EMBL/GenBank/DDBJ whole genome shotgun (WGS) entry which is preliminary data.</text>
</comment>
<dbReference type="NCBIfam" id="TIGR00229">
    <property type="entry name" value="sensory_box"/>
    <property type="match status" value="1"/>
</dbReference>
<reference evidence="2 3" key="1">
    <citation type="submission" date="2017-11" db="EMBL/GenBank/DDBJ databases">
        <title>Draft genome sequence of magnetotactic bacterium Magnetospirillum kuznetsovii LBB-42.</title>
        <authorList>
            <person name="Grouzdev D.S."/>
            <person name="Rysina M.S."/>
            <person name="Baslerov R.V."/>
            <person name="Koziaeva V."/>
        </authorList>
    </citation>
    <scope>NUCLEOTIDE SEQUENCE [LARGE SCALE GENOMIC DNA]</scope>
    <source>
        <strain evidence="2 3">LBB-42</strain>
    </source>
</reference>
<dbReference type="Pfam" id="PF00989">
    <property type="entry name" value="PAS"/>
    <property type="match status" value="1"/>
</dbReference>
<evidence type="ECO:0000313" key="2">
    <source>
        <dbReference type="EMBL" id="RAU19978.1"/>
    </source>
</evidence>
<dbReference type="SUPFAM" id="SSF55785">
    <property type="entry name" value="PYP-like sensor domain (PAS domain)"/>
    <property type="match status" value="1"/>
</dbReference>
<feature type="domain" description="PAS" evidence="1">
    <location>
        <begin position="35"/>
        <end position="97"/>
    </location>
</feature>